<proteinExistence type="predicted"/>
<gene>
    <name evidence="2" type="ORF">BDW42DRAFT_143032</name>
</gene>
<evidence type="ECO:0000256" key="1">
    <source>
        <dbReference type="SAM" id="MobiDB-lite"/>
    </source>
</evidence>
<evidence type="ECO:0000313" key="2">
    <source>
        <dbReference type="EMBL" id="PLN78525.1"/>
    </source>
</evidence>
<keyword evidence="3" id="KW-1185">Reference proteome</keyword>
<protein>
    <submittedName>
        <fullName evidence="2">Uncharacterized protein</fullName>
    </submittedName>
</protein>
<organism evidence="2 3">
    <name type="scientific">Aspergillus taichungensis</name>
    <dbReference type="NCBI Taxonomy" id="482145"/>
    <lineage>
        <taxon>Eukaryota</taxon>
        <taxon>Fungi</taxon>
        <taxon>Dikarya</taxon>
        <taxon>Ascomycota</taxon>
        <taxon>Pezizomycotina</taxon>
        <taxon>Eurotiomycetes</taxon>
        <taxon>Eurotiomycetidae</taxon>
        <taxon>Eurotiales</taxon>
        <taxon>Aspergillaceae</taxon>
        <taxon>Aspergillus</taxon>
        <taxon>Aspergillus subgen. Circumdati</taxon>
    </lineage>
</organism>
<feature type="region of interest" description="Disordered" evidence="1">
    <location>
        <begin position="1"/>
        <end position="42"/>
    </location>
</feature>
<accession>A0A2J5HMX9</accession>
<evidence type="ECO:0000313" key="3">
    <source>
        <dbReference type="Proteomes" id="UP000235023"/>
    </source>
</evidence>
<name>A0A2J5HMX9_9EURO</name>
<feature type="compositionally biased region" description="Polar residues" evidence="1">
    <location>
        <begin position="21"/>
        <end position="31"/>
    </location>
</feature>
<dbReference type="EMBL" id="KZ559575">
    <property type="protein sequence ID" value="PLN78525.1"/>
    <property type="molecule type" value="Genomic_DNA"/>
</dbReference>
<dbReference type="Proteomes" id="UP000235023">
    <property type="component" value="Unassembled WGS sequence"/>
</dbReference>
<sequence>MIRFNHITRRSKRKKPEATVTPYQARQTQQVGDLKEEGGDRADYLRCPSTLGRLFTPAADGTSKGPGRGLGEVFNHRPVRIAAMRSFLGQILASDQWEVFNGPVLLGFFTRDQAKRGGGSDSRRNSESGAQLGLWLDGGQPQADQCDESCSKMGGNSL</sequence>
<reference evidence="3" key="1">
    <citation type="submission" date="2017-12" db="EMBL/GenBank/DDBJ databases">
        <authorList>
            <consortium name="DOE Joint Genome Institute"/>
            <person name="Mondo S.J."/>
            <person name="Kjaerbolling I."/>
            <person name="Vesth T.C."/>
            <person name="Frisvad J.C."/>
            <person name="Nybo J.L."/>
            <person name="Theobald S."/>
            <person name="Kuo A."/>
            <person name="Bowyer P."/>
            <person name="Matsuda Y."/>
            <person name="Lyhne E.K."/>
            <person name="Kogle M.E."/>
            <person name="Clum A."/>
            <person name="Lipzen A."/>
            <person name="Salamov A."/>
            <person name="Ngan C.Y."/>
            <person name="Daum C."/>
            <person name="Chiniquy J."/>
            <person name="Barry K."/>
            <person name="LaButti K."/>
            <person name="Haridas S."/>
            <person name="Simmons B.A."/>
            <person name="Magnuson J.K."/>
            <person name="Mortensen U.H."/>
            <person name="Larsen T.O."/>
            <person name="Grigoriev I.V."/>
            <person name="Baker S.E."/>
            <person name="Andersen M.R."/>
            <person name="Nordberg H.P."/>
            <person name="Cantor M.N."/>
            <person name="Hua S.X."/>
        </authorList>
    </citation>
    <scope>NUCLEOTIDE SEQUENCE [LARGE SCALE GENOMIC DNA]</scope>
    <source>
        <strain evidence="3">IBT 19404</strain>
    </source>
</reference>
<dbReference type="AlphaFoldDB" id="A0A2J5HMX9"/>
<feature type="compositionally biased region" description="Basic and acidic residues" evidence="1">
    <location>
        <begin position="33"/>
        <end position="42"/>
    </location>
</feature>
<feature type="region of interest" description="Disordered" evidence="1">
    <location>
        <begin position="115"/>
        <end position="158"/>
    </location>
</feature>
<feature type="compositionally biased region" description="Basic residues" evidence="1">
    <location>
        <begin position="1"/>
        <end position="15"/>
    </location>
</feature>